<sequence length="84" mass="9491">LLFVKTNGSWATKRYFINKLKQALPSEDVAGHSFRAGGDNRTGYTGVQLILVQKIGRWSLDTFYRYIQAHQATIAAILIKVYSN</sequence>
<keyword evidence="2" id="KW-1185">Reference proteome</keyword>
<dbReference type="Proteomes" id="UP000789920">
    <property type="component" value="Unassembled WGS sequence"/>
</dbReference>
<name>A0ACA9QN50_9GLOM</name>
<feature type="non-terminal residue" evidence="1">
    <location>
        <position position="1"/>
    </location>
</feature>
<evidence type="ECO:0000313" key="2">
    <source>
        <dbReference type="Proteomes" id="UP000789920"/>
    </source>
</evidence>
<protein>
    <submittedName>
        <fullName evidence="1">28827_t:CDS:1</fullName>
    </submittedName>
</protein>
<dbReference type="EMBL" id="CAJVQC010034951">
    <property type="protein sequence ID" value="CAG8757732.1"/>
    <property type="molecule type" value="Genomic_DNA"/>
</dbReference>
<accession>A0ACA9QN50</accession>
<reference evidence="1" key="1">
    <citation type="submission" date="2021-06" db="EMBL/GenBank/DDBJ databases">
        <authorList>
            <person name="Kallberg Y."/>
            <person name="Tangrot J."/>
            <person name="Rosling A."/>
        </authorList>
    </citation>
    <scope>NUCLEOTIDE SEQUENCE</scope>
    <source>
        <strain evidence="1">MA461A</strain>
    </source>
</reference>
<comment type="caution">
    <text evidence="1">The sequence shown here is derived from an EMBL/GenBank/DDBJ whole genome shotgun (WGS) entry which is preliminary data.</text>
</comment>
<evidence type="ECO:0000313" key="1">
    <source>
        <dbReference type="EMBL" id="CAG8757732.1"/>
    </source>
</evidence>
<gene>
    <name evidence="1" type="ORF">RPERSI_LOCUS14875</name>
</gene>
<organism evidence="1 2">
    <name type="scientific">Racocetra persica</name>
    <dbReference type="NCBI Taxonomy" id="160502"/>
    <lineage>
        <taxon>Eukaryota</taxon>
        <taxon>Fungi</taxon>
        <taxon>Fungi incertae sedis</taxon>
        <taxon>Mucoromycota</taxon>
        <taxon>Glomeromycotina</taxon>
        <taxon>Glomeromycetes</taxon>
        <taxon>Diversisporales</taxon>
        <taxon>Gigasporaceae</taxon>
        <taxon>Racocetra</taxon>
    </lineage>
</organism>
<proteinExistence type="predicted"/>